<evidence type="ECO:0000256" key="2">
    <source>
        <dbReference type="SAM" id="MobiDB-lite"/>
    </source>
</evidence>
<dbReference type="Gene3D" id="3.40.50.620">
    <property type="entry name" value="HUPs"/>
    <property type="match status" value="1"/>
</dbReference>
<dbReference type="SUPFAM" id="SSF52402">
    <property type="entry name" value="Adenine nucleotide alpha hydrolases-like"/>
    <property type="match status" value="1"/>
</dbReference>
<evidence type="ECO:0000313" key="5">
    <source>
        <dbReference type="Proteomes" id="UP000256541"/>
    </source>
</evidence>
<comment type="caution">
    <text evidence="4">The sequence shown here is derived from an EMBL/GenBank/DDBJ whole genome shotgun (WGS) entry which is preliminary data.</text>
</comment>
<dbReference type="InterPro" id="IPR006016">
    <property type="entry name" value="UspA"/>
</dbReference>
<name>A0A3E0W5C0_9MICO</name>
<dbReference type="PANTHER" id="PTHR46553">
    <property type="entry name" value="ADENINE NUCLEOTIDE ALPHA HYDROLASES-LIKE SUPERFAMILY PROTEIN"/>
    <property type="match status" value="1"/>
</dbReference>
<evidence type="ECO:0000259" key="3">
    <source>
        <dbReference type="Pfam" id="PF00582"/>
    </source>
</evidence>
<sequence>MTTSPLHSTVSRDLERTQAQPATTDAPRTSAPVLVGVDGSSQSIYALRRTVRLADSLDAPVRAALVWSPEGAAGHTGAKTHREAERALNLVVNSVFGIRSPSWFSKIVREGSPASVLIEESAGSQMLVVGHHGSGDLNDGDLGSVSAACAGRAHCPVLITHDVRPGAELE</sequence>
<dbReference type="EMBL" id="NBXB01000007">
    <property type="protein sequence ID" value="RFA16929.1"/>
    <property type="molecule type" value="Genomic_DNA"/>
</dbReference>
<organism evidence="4 5">
    <name type="scientific">Subtercola boreus</name>
    <dbReference type="NCBI Taxonomy" id="120213"/>
    <lineage>
        <taxon>Bacteria</taxon>
        <taxon>Bacillati</taxon>
        <taxon>Actinomycetota</taxon>
        <taxon>Actinomycetes</taxon>
        <taxon>Micrococcales</taxon>
        <taxon>Microbacteriaceae</taxon>
        <taxon>Subtercola</taxon>
    </lineage>
</organism>
<feature type="compositionally biased region" description="Polar residues" evidence="2">
    <location>
        <begin position="17"/>
        <end position="27"/>
    </location>
</feature>
<dbReference type="AlphaFoldDB" id="A0A3E0W5C0"/>
<reference evidence="4 5" key="1">
    <citation type="submission" date="2017-04" db="EMBL/GenBank/DDBJ databases">
        <title>Comparative genome analysis of Subtercola boreus.</title>
        <authorList>
            <person name="Cho Y.-J."/>
            <person name="Cho A."/>
            <person name="Kim O.-S."/>
            <person name="Lee J.-I."/>
        </authorList>
    </citation>
    <scope>NUCLEOTIDE SEQUENCE [LARGE SCALE GENOMIC DNA]</scope>
    <source>
        <strain evidence="4 5">P27479</strain>
    </source>
</reference>
<feature type="region of interest" description="Disordered" evidence="2">
    <location>
        <begin position="1"/>
        <end position="30"/>
    </location>
</feature>
<dbReference type="InterPro" id="IPR006015">
    <property type="entry name" value="Universal_stress_UspA"/>
</dbReference>
<dbReference type="OrthoDB" id="6174426at2"/>
<dbReference type="InterPro" id="IPR014729">
    <property type="entry name" value="Rossmann-like_a/b/a_fold"/>
</dbReference>
<dbReference type="Pfam" id="PF00582">
    <property type="entry name" value="Usp"/>
    <property type="match status" value="1"/>
</dbReference>
<protein>
    <recommendedName>
        <fullName evidence="3">UspA domain-containing protein</fullName>
    </recommendedName>
</protein>
<evidence type="ECO:0000313" key="4">
    <source>
        <dbReference type="EMBL" id="RFA16929.1"/>
    </source>
</evidence>
<comment type="similarity">
    <text evidence="1">Belongs to the universal stress protein A family.</text>
</comment>
<dbReference type="PRINTS" id="PR01438">
    <property type="entry name" value="UNVRSLSTRESS"/>
</dbReference>
<dbReference type="Proteomes" id="UP000256541">
    <property type="component" value="Unassembled WGS sequence"/>
</dbReference>
<gene>
    <name evidence="4" type="ORF">B7R22_02075</name>
</gene>
<dbReference type="PANTHER" id="PTHR46553:SF3">
    <property type="entry name" value="ADENINE NUCLEOTIDE ALPHA HYDROLASES-LIKE SUPERFAMILY PROTEIN"/>
    <property type="match status" value="1"/>
</dbReference>
<feature type="domain" description="UspA" evidence="3">
    <location>
        <begin position="32"/>
        <end position="160"/>
    </location>
</feature>
<dbReference type="RefSeq" id="WP_116410171.1">
    <property type="nucleotide sequence ID" value="NZ_NBXB01000007.1"/>
</dbReference>
<evidence type="ECO:0000256" key="1">
    <source>
        <dbReference type="ARBA" id="ARBA00008791"/>
    </source>
</evidence>
<accession>A0A3E0W5C0</accession>
<proteinExistence type="inferred from homology"/>